<keyword evidence="2" id="KW-1133">Transmembrane helix</keyword>
<feature type="transmembrane region" description="Helical" evidence="2">
    <location>
        <begin position="16"/>
        <end position="38"/>
    </location>
</feature>
<dbReference type="OrthoDB" id="6267493at2759"/>
<dbReference type="EMBL" id="CAJFCJ010000005">
    <property type="protein sequence ID" value="CAD5115096.1"/>
    <property type="molecule type" value="Genomic_DNA"/>
</dbReference>
<feature type="transmembrane region" description="Helical" evidence="2">
    <location>
        <begin position="67"/>
        <end position="91"/>
    </location>
</feature>
<evidence type="ECO:0000256" key="1">
    <source>
        <dbReference type="SAM" id="MobiDB-lite"/>
    </source>
</evidence>
<dbReference type="Proteomes" id="UP000549394">
    <property type="component" value="Unassembled WGS sequence"/>
</dbReference>
<evidence type="ECO:0000313" key="3">
    <source>
        <dbReference type="EMBL" id="CAD5115096.1"/>
    </source>
</evidence>
<keyword evidence="4" id="KW-1185">Reference proteome</keyword>
<sequence length="186" mass="21171">MSALQLNKFLCWKLKIAVVAICFYTVIAAGVATLLEIFDIADQFSDNFYIRGGFEARWRMHVWEGWLACNIVMIVLHIIMIITAVIMFFGVRRFPTFYEFTLTKVYLVFMICYTLAELGVACYKFSWIEELRYEITYGEKKLLAGSKDMLDTAMSRARSGMSTPRSGFARAGSQQLLGGPMSQSQA</sequence>
<reference evidence="3 4" key="1">
    <citation type="submission" date="2020-08" db="EMBL/GenBank/DDBJ databases">
        <authorList>
            <person name="Hejnol A."/>
        </authorList>
    </citation>
    <scope>NUCLEOTIDE SEQUENCE [LARGE SCALE GENOMIC DNA]</scope>
</reference>
<feature type="compositionally biased region" description="Polar residues" evidence="1">
    <location>
        <begin position="172"/>
        <end position="186"/>
    </location>
</feature>
<keyword evidence="2" id="KW-0472">Membrane</keyword>
<name>A0A7I8VHF4_9ANNE</name>
<gene>
    <name evidence="3" type="ORF">DGYR_LOCUS3870</name>
</gene>
<evidence type="ECO:0000256" key="2">
    <source>
        <dbReference type="SAM" id="Phobius"/>
    </source>
</evidence>
<accession>A0A7I8VHF4</accession>
<dbReference type="AlphaFoldDB" id="A0A7I8VHF4"/>
<comment type="caution">
    <text evidence="3">The sequence shown here is derived from an EMBL/GenBank/DDBJ whole genome shotgun (WGS) entry which is preliminary data.</text>
</comment>
<organism evidence="3 4">
    <name type="scientific">Dimorphilus gyrociliatus</name>
    <dbReference type="NCBI Taxonomy" id="2664684"/>
    <lineage>
        <taxon>Eukaryota</taxon>
        <taxon>Metazoa</taxon>
        <taxon>Spiralia</taxon>
        <taxon>Lophotrochozoa</taxon>
        <taxon>Annelida</taxon>
        <taxon>Polychaeta</taxon>
        <taxon>Polychaeta incertae sedis</taxon>
        <taxon>Dinophilidae</taxon>
        <taxon>Dimorphilus</taxon>
    </lineage>
</organism>
<keyword evidence="2" id="KW-0812">Transmembrane</keyword>
<feature type="region of interest" description="Disordered" evidence="1">
    <location>
        <begin position="158"/>
        <end position="186"/>
    </location>
</feature>
<feature type="transmembrane region" description="Helical" evidence="2">
    <location>
        <begin position="103"/>
        <end position="123"/>
    </location>
</feature>
<protein>
    <submittedName>
        <fullName evidence="3">DgyrCDS4107</fullName>
    </submittedName>
</protein>
<proteinExistence type="predicted"/>
<evidence type="ECO:0000313" key="4">
    <source>
        <dbReference type="Proteomes" id="UP000549394"/>
    </source>
</evidence>